<gene>
    <name evidence="1" type="ORF">SAMN05428971_1079</name>
</gene>
<evidence type="ECO:0000313" key="2">
    <source>
        <dbReference type="Proteomes" id="UP000198968"/>
    </source>
</evidence>
<sequence length="216" mass="23055">MATYDDPELILNILCFHTAASNIAIFDDAACALARDEQPLNHLVMPALLAEAERSGGMTAELRLRIAQMIKALLPQFDAVLITCSTLGSVADDFSVQEHVMRTDGMLAEVLQGQSGPAVALCAAESTLAATRTLFCQHGSQVEVALVEGAWAAFKEGDTTRYFSLIAAAAEQAYQQGAVAVALAQSSMTPVAQQFPDTQRPLTGPHLALQTCYDLR</sequence>
<reference evidence="2" key="1">
    <citation type="submission" date="2016-10" db="EMBL/GenBank/DDBJ databases">
        <authorList>
            <person name="Varghese N."/>
            <person name="Submissions S."/>
        </authorList>
    </citation>
    <scope>NUCLEOTIDE SEQUENCE [LARGE SCALE GENOMIC DNA]</scope>
    <source>
        <strain evidence="2">OV426</strain>
    </source>
</reference>
<keyword evidence="2" id="KW-1185">Reference proteome</keyword>
<organism evidence="1 2">
    <name type="scientific">Candidatus Pantoea varia</name>
    <dbReference type="NCBI Taxonomy" id="1881036"/>
    <lineage>
        <taxon>Bacteria</taxon>
        <taxon>Pseudomonadati</taxon>
        <taxon>Pseudomonadota</taxon>
        <taxon>Gammaproteobacteria</taxon>
        <taxon>Enterobacterales</taxon>
        <taxon>Erwiniaceae</taxon>
        <taxon>Pantoea</taxon>
    </lineage>
</organism>
<dbReference type="EMBL" id="FOVG01000001">
    <property type="protein sequence ID" value="SFN33772.1"/>
    <property type="molecule type" value="Genomic_DNA"/>
</dbReference>
<proteinExistence type="predicted"/>
<dbReference type="AlphaFoldDB" id="A0A1I4Y6Q8"/>
<name>A0A1I4Y6Q8_9GAMM</name>
<dbReference type="RefSeq" id="WP_254772432.1">
    <property type="nucleotide sequence ID" value="NZ_FOVG01000001.1"/>
</dbReference>
<evidence type="ECO:0000313" key="1">
    <source>
        <dbReference type="EMBL" id="SFN33772.1"/>
    </source>
</evidence>
<dbReference type="Proteomes" id="UP000198968">
    <property type="component" value="Unassembled WGS sequence"/>
</dbReference>
<accession>A0A1I4Y6Q8</accession>
<evidence type="ECO:0008006" key="3">
    <source>
        <dbReference type="Google" id="ProtNLM"/>
    </source>
</evidence>
<protein>
    <recommendedName>
        <fullName evidence="3">Glutamate racemase</fullName>
    </recommendedName>
</protein>